<protein>
    <recommendedName>
        <fullName evidence="12">Glyceraldehyde-3-phosphate dehydrogenase</fullName>
        <ecNumber evidence="12">1.2.1.12</ecNumber>
    </recommendedName>
</protein>
<dbReference type="InterPro" id="IPR020830">
    <property type="entry name" value="GlycerAld_3-P_DH_AS"/>
</dbReference>
<feature type="binding site" evidence="9">
    <location>
        <position position="132"/>
    </location>
    <ligand>
        <name>NAD(+)</name>
        <dbReference type="ChEBI" id="CHEBI:57540"/>
    </ligand>
</feature>
<feature type="binding site" evidence="9">
    <location>
        <position position="92"/>
    </location>
    <ligand>
        <name>NAD(+)</name>
        <dbReference type="ChEBI" id="CHEBI:57540"/>
    </ligand>
</feature>
<dbReference type="CDD" id="cd18126">
    <property type="entry name" value="GAPDH_I_C"/>
    <property type="match status" value="1"/>
</dbReference>
<evidence type="ECO:0000256" key="6">
    <source>
        <dbReference type="ARBA" id="ARBA00023152"/>
    </source>
</evidence>
<comment type="catalytic activity">
    <reaction evidence="12">
        <text>D-glyceraldehyde 3-phosphate + phosphate + NAD(+) = (2R)-3-phospho-glyceroyl phosphate + NADH + H(+)</text>
        <dbReference type="Rhea" id="RHEA:10300"/>
        <dbReference type="ChEBI" id="CHEBI:15378"/>
        <dbReference type="ChEBI" id="CHEBI:43474"/>
        <dbReference type="ChEBI" id="CHEBI:57540"/>
        <dbReference type="ChEBI" id="CHEBI:57604"/>
        <dbReference type="ChEBI" id="CHEBI:57945"/>
        <dbReference type="ChEBI" id="CHEBI:59776"/>
        <dbReference type="EC" id="1.2.1.12"/>
    </reaction>
</comment>
<evidence type="ECO:0000313" key="15">
    <source>
        <dbReference type="Proteomes" id="UP000515788"/>
    </source>
</evidence>
<comment type="subunit">
    <text evidence="3 12">Homotetramer.</text>
</comment>
<keyword evidence="9" id="KW-0547">Nucleotide-binding</keyword>
<evidence type="ECO:0000256" key="4">
    <source>
        <dbReference type="ARBA" id="ARBA00023002"/>
    </source>
</evidence>
<dbReference type="SUPFAM" id="SSF55347">
    <property type="entry name" value="Glyceraldehyde-3-phosphate dehydrogenase-like, C-terminal domain"/>
    <property type="match status" value="1"/>
</dbReference>
<dbReference type="PRINTS" id="PR00078">
    <property type="entry name" value="G3PDHDRGNASE"/>
</dbReference>
<dbReference type="PANTHER" id="PTHR10836">
    <property type="entry name" value="GLYCERALDEHYDE 3-PHOSPHATE DEHYDROGENASE"/>
    <property type="match status" value="1"/>
</dbReference>
<evidence type="ECO:0000256" key="11">
    <source>
        <dbReference type="RuleBase" id="RU000397"/>
    </source>
</evidence>
<dbReference type="Gene3D" id="3.40.50.720">
    <property type="entry name" value="NAD(P)-binding Rossmann-like Domain"/>
    <property type="match status" value="1"/>
</dbReference>
<dbReference type="SUPFAM" id="SSF51735">
    <property type="entry name" value="NAD(P)-binding Rossmann-fold domains"/>
    <property type="match status" value="1"/>
</dbReference>
<organism evidence="14 15">
    <name type="scientific">Torulaspora globosa</name>
    <dbReference type="NCBI Taxonomy" id="48254"/>
    <lineage>
        <taxon>Eukaryota</taxon>
        <taxon>Fungi</taxon>
        <taxon>Dikarya</taxon>
        <taxon>Ascomycota</taxon>
        <taxon>Saccharomycotina</taxon>
        <taxon>Saccharomycetes</taxon>
        <taxon>Saccharomycetales</taxon>
        <taxon>Saccharomycetaceae</taxon>
        <taxon>Torulaspora</taxon>
    </lineage>
</organism>
<dbReference type="RefSeq" id="XP_037139415.1">
    <property type="nucleotide sequence ID" value="XM_037283519.1"/>
</dbReference>
<gene>
    <name evidence="14" type="ORF">HG536_0D02630</name>
</gene>
<comment type="similarity">
    <text evidence="2 11">Belongs to the glyceraldehyde-3-phosphate dehydrogenase family.</text>
</comment>
<evidence type="ECO:0000259" key="13">
    <source>
        <dbReference type="SMART" id="SM00846"/>
    </source>
</evidence>
<dbReference type="GO" id="GO:0030312">
    <property type="term" value="C:external encapsulating structure"/>
    <property type="evidence" value="ECO:0007669"/>
    <property type="project" value="UniProtKB-ARBA"/>
</dbReference>
<feature type="binding site" evidence="8">
    <location>
        <begin position="162"/>
        <end position="164"/>
    </location>
    <ligand>
        <name>D-glyceraldehyde 3-phosphate</name>
        <dbReference type="ChEBI" id="CHEBI:59776"/>
    </ligand>
</feature>
<dbReference type="GO" id="GO:0051287">
    <property type="term" value="F:NAD binding"/>
    <property type="evidence" value="ECO:0007669"/>
    <property type="project" value="UniProtKB-UniRule"/>
</dbReference>
<dbReference type="SMART" id="SM00846">
    <property type="entry name" value="Gp_dh_N"/>
    <property type="match status" value="1"/>
</dbReference>
<dbReference type="InterPro" id="IPR006424">
    <property type="entry name" value="Glyceraldehyde-3-P_DH_1"/>
</dbReference>
<evidence type="ECO:0000256" key="2">
    <source>
        <dbReference type="ARBA" id="ARBA00007406"/>
    </source>
</evidence>
<dbReference type="CDD" id="cd05214">
    <property type="entry name" value="GAPDH_I_N"/>
    <property type="match status" value="1"/>
</dbReference>
<reference evidence="14 15" key="1">
    <citation type="submission" date="2020-06" db="EMBL/GenBank/DDBJ databases">
        <title>The yeast mating-type switching endonuclease HO is a domesticated member of an unorthodox homing genetic element family.</title>
        <authorList>
            <person name="Coughlan A.Y."/>
            <person name="Lombardi L."/>
            <person name="Braun-Galleani S."/>
            <person name="Martos A.R."/>
            <person name="Galeote V."/>
            <person name="Bigey F."/>
            <person name="Dequin S."/>
            <person name="Byrne K.P."/>
            <person name="Wolfe K.H."/>
        </authorList>
    </citation>
    <scope>NUCLEOTIDE SEQUENCE [LARGE SCALE GENOMIC DNA]</scope>
    <source>
        <strain evidence="14 15">CBS764</strain>
    </source>
</reference>
<sequence length="359" mass="39586">MEDRRIFVGINGFGRIGRLVLRAALAHPEIEVKLINNPSTTPEYAAYLFKYDSTHGRYPGEVEHDDQSVTITPPPNVLGGRKPQRILFSHQREPENIPWSEKGVQYVIDATGIFKEADSASRHQKVRRVIVTAPSKTVPMYVYGVNHEEYDPKKDFIVSNASCTTNCLGPLVKCLHENFTIEDALMTTVHATTASQKTVDGTSSGGKDWRGGRSCQGNIIPSSTGAAKAVTKVLPDLEGKITGMSIRVPTINISLVDLTFRTRKDTSYAEIIATLEKHSKGDLKGILGVTHESVVSSDFISDPRSSIVDATAGIELNKNFFKICSWYDNEFGYSSRVVDLLRHIAHADMDCSNGLPYTI</sequence>
<keyword evidence="15" id="KW-1185">Reference proteome</keyword>
<proteinExistence type="inferred from homology"/>
<dbReference type="PANTHER" id="PTHR10836:SF76">
    <property type="entry name" value="GLYCERALDEHYDE-3-PHOSPHATE DEHYDROGENASE-RELATED"/>
    <property type="match status" value="1"/>
</dbReference>
<keyword evidence="6 12" id="KW-0324">Glycolysis</keyword>
<dbReference type="Pfam" id="PF00044">
    <property type="entry name" value="Gp_dh_N"/>
    <property type="match status" value="1"/>
</dbReference>
<feature type="binding site" evidence="8">
    <location>
        <position position="247"/>
    </location>
    <ligand>
        <name>D-glyceraldehyde 3-phosphate</name>
        <dbReference type="ChEBI" id="CHEBI:59776"/>
    </ligand>
</feature>
<dbReference type="FunFam" id="3.40.50.720:FF:000001">
    <property type="entry name" value="Glyceraldehyde-3-phosphate dehydrogenase"/>
    <property type="match status" value="1"/>
</dbReference>
<dbReference type="PROSITE" id="PS00071">
    <property type="entry name" value="GAPDH"/>
    <property type="match status" value="1"/>
</dbReference>
<feature type="binding site" evidence="9">
    <location>
        <begin position="15"/>
        <end position="16"/>
    </location>
    <ligand>
        <name>NAD(+)</name>
        <dbReference type="ChEBI" id="CHEBI:57540"/>
    </ligand>
</feature>
<dbReference type="GO" id="GO:0004365">
    <property type="term" value="F:glyceraldehyde-3-phosphate dehydrogenase (NAD+) (phosphorylating) activity"/>
    <property type="evidence" value="ECO:0007669"/>
    <property type="project" value="UniProtKB-UniRule"/>
</dbReference>
<feature type="site" description="Activates thiol group during catalysis" evidence="10">
    <location>
        <position position="190"/>
    </location>
</feature>
<evidence type="ECO:0000256" key="12">
    <source>
        <dbReference type="RuleBase" id="RU361160"/>
    </source>
</evidence>
<name>A0A7G3ZGV5_9SACH</name>
<dbReference type="EC" id="1.2.1.12" evidence="12"/>
<evidence type="ECO:0000256" key="5">
    <source>
        <dbReference type="ARBA" id="ARBA00023027"/>
    </source>
</evidence>
<dbReference type="GO" id="GO:0006096">
    <property type="term" value="P:glycolytic process"/>
    <property type="evidence" value="ECO:0007669"/>
    <property type="project" value="UniProtKB-UniPathway"/>
</dbReference>
<keyword evidence="4 12" id="KW-0560">Oxidoreductase</keyword>
<dbReference type="AlphaFoldDB" id="A0A7G3ZGV5"/>
<dbReference type="Pfam" id="PF02800">
    <property type="entry name" value="Gp_dh_C"/>
    <property type="match status" value="1"/>
</dbReference>
<dbReference type="Gene3D" id="3.30.360.10">
    <property type="entry name" value="Dihydrodipicolinate Reductase, domain 2"/>
    <property type="match status" value="1"/>
</dbReference>
<dbReference type="FunFam" id="3.30.360.10:FF:000001">
    <property type="entry name" value="Glyceraldehyde-3-phosphate dehydrogenase"/>
    <property type="match status" value="1"/>
</dbReference>
<dbReference type="InterPro" id="IPR020831">
    <property type="entry name" value="GlycerAld/Erythrose_P_DH"/>
</dbReference>
<evidence type="ECO:0000256" key="8">
    <source>
        <dbReference type="PIRSR" id="PIRSR000149-2"/>
    </source>
</evidence>
<keyword evidence="5 9" id="KW-0520">NAD</keyword>
<feature type="binding site" evidence="8">
    <location>
        <position position="193"/>
    </location>
    <ligand>
        <name>D-glyceraldehyde 3-phosphate</name>
        <dbReference type="ChEBI" id="CHEBI:59776"/>
    </ligand>
</feature>
<evidence type="ECO:0000256" key="1">
    <source>
        <dbReference type="ARBA" id="ARBA00004869"/>
    </source>
</evidence>
<dbReference type="GeneID" id="59325908"/>
<dbReference type="GO" id="GO:0006006">
    <property type="term" value="P:glucose metabolic process"/>
    <property type="evidence" value="ECO:0007669"/>
    <property type="project" value="InterPro"/>
</dbReference>
<dbReference type="InterPro" id="IPR020829">
    <property type="entry name" value="GlycerAld_3-P_DH_cat"/>
</dbReference>
<evidence type="ECO:0000313" key="14">
    <source>
        <dbReference type="EMBL" id="QLL32741.1"/>
    </source>
</evidence>
<evidence type="ECO:0000256" key="10">
    <source>
        <dbReference type="PIRSR" id="PIRSR000149-4"/>
    </source>
</evidence>
<dbReference type="Proteomes" id="UP000515788">
    <property type="component" value="Chromosome 4"/>
</dbReference>
<evidence type="ECO:0000256" key="9">
    <source>
        <dbReference type="PIRSR" id="PIRSR000149-3"/>
    </source>
</evidence>
<feature type="active site" description="Nucleophile" evidence="7">
    <location>
        <position position="163"/>
    </location>
</feature>
<dbReference type="InterPro" id="IPR020828">
    <property type="entry name" value="GlycerAld_3-P_DH_NAD(P)-bd"/>
</dbReference>
<accession>A0A7G3ZGV5</accession>
<feature type="binding site" evidence="8">
    <location>
        <begin position="224"/>
        <end position="225"/>
    </location>
    <ligand>
        <name>D-glyceraldehyde 3-phosphate</name>
        <dbReference type="ChEBI" id="CHEBI:59776"/>
    </ligand>
</feature>
<dbReference type="NCBIfam" id="TIGR01534">
    <property type="entry name" value="GAPDH-I"/>
    <property type="match status" value="1"/>
</dbReference>
<dbReference type="OrthoDB" id="1152826at2759"/>
<dbReference type="PIRSF" id="PIRSF000149">
    <property type="entry name" value="GAP_DH"/>
    <property type="match status" value="1"/>
</dbReference>
<feature type="binding site" evidence="9">
    <location>
        <position position="329"/>
    </location>
    <ligand>
        <name>NAD(+)</name>
        <dbReference type="ChEBI" id="CHEBI:57540"/>
    </ligand>
</feature>
<dbReference type="KEGG" id="tgb:HG536_0D02630"/>
<dbReference type="EMBL" id="CP059249">
    <property type="protein sequence ID" value="QLL32741.1"/>
    <property type="molecule type" value="Genomic_DNA"/>
</dbReference>
<dbReference type="UniPathway" id="UPA00109">
    <property type="reaction ID" value="UER00184"/>
</dbReference>
<comment type="pathway">
    <text evidence="1 12">Carbohydrate degradation; glycolysis; pyruvate from D-glyceraldehyde 3-phosphate: step 1/5.</text>
</comment>
<evidence type="ECO:0000256" key="7">
    <source>
        <dbReference type="PIRSR" id="PIRSR000149-1"/>
    </source>
</evidence>
<dbReference type="GO" id="GO:0050661">
    <property type="term" value="F:NADP binding"/>
    <property type="evidence" value="ECO:0007669"/>
    <property type="project" value="InterPro"/>
</dbReference>
<feature type="domain" description="Glyceraldehyde 3-phosphate dehydrogenase NAD(P) binding" evidence="13">
    <location>
        <begin position="6"/>
        <end position="163"/>
    </location>
</feature>
<dbReference type="GO" id="GO:0005829">
    <property type="term" value="C:cytosol"/>
    <property type="evidence" value="ECO:0007669"/>
    <property type="project" value="TreeGrafter"/>
</dbReference>
<dbReference type="InterPro" id="IPR036291">
    <property type="entry name" value="NAD(P)-bd_dom_sf"/>
</dbReference>
<evidence type="ECO:0000256" key="3">
    <source>
        <dbReference type="ARBA" id="ARBA00011881"/>
    </source>
</evidence>